<organism evidence="13 14">
    <name type="scientific">Asarcornis scutulata</name>
    <dbReference type="NCBI Taxonomy" id="75869"/>
    <lineage>
        <taxon>Eukaryota</taxon>
        <taxon>Metazoa</taxon>
        <taxon>Chordata</taxon>
        <taxon>Craniata</taxon>
        <taxon>Vertebrata</taxon>
        <taxon>Euteleostomi</taxon>
        <taxon>Archelosauria</taxon>
        <taxon>Archosauria</taxon>
        <taxon>Dinosauria</taxon>
        <taxon>Saurischia</taxon>
        <taxon>Theropoda</taxon>
        <taxon>Coelurosauria</taxon>
        <taxon>Aves</taxon>
        <taxon>Neognathae</taxon>
        <taxon>Galloanserae</taxon>
        <taxon>Anseriformes</taxon>
        <taxon>Anatidae</taxon>
        <taxon>Anatinae</taxon>
        <taxon>Asarcornis</taxon>
    </lineage>
</organism>
<evidence type="ECO:0000256" key="2">
    <source>
        <dbReference type="ARBA" id="ARBA00004316"/>
    </source>
</evidence>
<sequence>EPPAGSVGNLAALAELDEASLLQGLRERFLRQQVYVSAAGGRGGGPGRRGAGLTALPSRRQTDVGDILIALNPFQPLQLYGREVSEQYRCHDEGSLPPHIFAVADRAYHAMLGRRGAHPQSQCIVI</sequence>
<feature type="non-terminal residue" evidence="13">
    <location>
        <position position="1"/>
    </location>
</feature>
<dbReference type="Gene3D" id="3.40.850.10">
    <property type="entry name" value="Kinesin motor domain"/>
    <property type="match status" value="1"/>
</dbReference>
<dbReference type="PANTHER" id="PTHR46256">
    <property type="entry name" value="AGAP011099-PA"/>
    <property type="match status" value="1"/>
</dbReference>
<keyword evidence="7 11" id="KW-0518">Myosin</keyword>
<dbReference type="EMBL" id="VZSO01009092">
    <property type="protein sequence ID" value="NWZ31556.1"/>
    <property type="molecule type" value="Genomic_DNA"/>
</dbReference>
<comment type="caution">
    <text evidence="13">The sequence shown here is derived from an EMBL/GenBank/DDBJ whole genome shotgun (WGS) entry which is preliminary data.</text>
</comment>
<evidence type="ECO:0000313" key="14">
    <source>
        <dbReference type="Proteomes" id="UP000525565"/>
    </source>
</evidence>
<accession>A0A7K7LLP7</accession>
<gene>
    <name evidence="13" type="primary">Myo9a_2</name>
    <name evidence="13" type="ORF">ASASCU_R15696</name>
</gene>
<evidence type="ECO:0000256" key="1">
    <source>
        <dbReference type="ARBA" id="ARBA00004245"/>
    </source>
</evidence>
<dbReference type="GO" id="GO:0005524">
    <property type="term" value="F:ATP binding"/>
    <property type="evidence" value="ECO:0007669"/>
    <property type="project" value="UniProtKB-KW"/>
</dbReference>
<keyword evidence="14" id="KW-1185">Reference proteome</keyword>
<comment type="subcellular location">
    <subcellularLocation>
        <location evidence="2">Cell projection</location>
    </subcellularLocation>
    <subcellularLocation>
        <location evidence="1">Cytoplasm</location>
        <location evidence="1">Cytoskeleton</location>
    </subcellularLocation>
</comment>
<evidence type="ECO:0000259" key="12">
    <source>
        <dbReference type="PROSITE" id="PS51456"/>
    </source>
</evidence>
<protein>
    <submittedName>
        <fullName evidence="13">MYO9A protein</fullName>
    </submittedName>
</protein>
<feature type="non-terminal residue" evidence="13">
    <location>
        <position position="126"/>
    </location>
</feature>
<dbReference type="PANTHER" id="PTHR46256:SF5">
    <property type="entry name" value="MYOSIN-IIIB-LIKE"/>
    <property type="match status" value="1"/>
</dbReference>
<keyword evidence="4" id="KW-0677">Repeat</keyword>
<evidence type="ECO:0000313" key="13">
    <source>
        <dbReference type="EMBL" id="NWZ31556.1"/>
    </source>
</evidence>
<keyword evidence="3" id="KW-0963">Cytoplasm</keyword>
<comment type="similarity">
    <text evidence="11">Belongs to the TRAFAC class myosin-kinesin ATPase superfamily. Myosin family.</text>
</comment>
<dbReference type="InterPro" id="IPR036961">
    <property type="entry name" value="Kinesin_motor_dom_sf"/>
</dbReference>
<keyword evidence="5" id="KW-0547">Nucleotide-binding</keyword>
<dbReference type="InterPro" id="IPR052409">
    <property type="entry name" value="Myosin-III_kinase_activity"/>
</dbReference>
<evidence type="ECO:0000256" key="4">
    <source>
        <dbReference type="ARBA" id="ARBA00022737"/>
    </source>
</evidence>
<feature type="domain" description="Myosin motor" evidence="12">
    <location>
        <begin position="5"/>
        <end position="126"/>
    </location>
</feature>
<keyword evidence="9" id="KW-0206">Cytoskeleton</keyword>
<reference evidence="13 14" key="1">
    <citation type="submission" date="2019-09" db="EMBL/GenBank/DDBJ databases">
        <title>Bird 10,000 Genomes (B10K) Project - Family phase.</title>
        <authorList>
            <person name="Zhang G."/>
        </authorList>
    </citation>
    <scope>NUCLEOTIDE SEQUENCE [LARGE SCALE GENOMIC DNA]</scope>
    <source>
        <strain evidence="13">OUT-0051</strain>
        <tissue evidence="13">Kidney</tissue>
    </source>
</reference>
<dbReference type="Proteomes" id="UP000525565">
    <property type="component" value="Unassembled WGS sequence"/>
</dbReference>
<evidence type="ECO:0000256" key="8">
    <source>
        <dbReference type="ARBA" id="ARBA00023175"/>
    </source>
</evidence>
<evidence type="ECO:0000256" key="7">
    <source>
        <dbReference type="ARBA" id="ARBA00023123"/>
    </source>
</evidence>
<dbReference type="GO" id="GO:0030832">
    <property type="term" value="P:regulation of actin filament length"/>
    <property type="evidence" value="ECO:0007669"/>
    <property type="project" value="TreeGrafter"/>
</dbReference>
<keyword evidence="10" id="KW-0966">Cell projection</keyword>
<evidence type="ECO:0000256" key="11">
    <source>
        <dbReference type="PROSITE-ProRule" id="PRU00782"/>
    </source>
</evidence>
<dbReference type="Pfam" id="PF00063">
    <property type="entry name" value="Myosin_head"/>
    <property type="match status" value="1"/>
</dbReference>
<dbReference type="GO" id="GO:0004674">
    <property type="term" value="F:protein serine/threonine kinase activity"/>
    <property type="evidence" value="ECO:0007669"/>
    <property type="project" value="TreeGrafter"/>
</dbReference>
<dbReference type="InterPro" id="IPR027417">
    <property type="entry name" value="P-loop_NTPase"/>
</dbReference>
<dbReference type="PROSITE" id="PS51456">
    <property type="entry name" value="MYOSIN_MOTOR"/>
    <property type="match status" value="1"/>
</dbReference>
<evidence type="ECO:0000256" key="6">
    <source>
        <dbReference type="ARBA" id="ARBA00022840"/>
    </source>
</evidence>
<comment type="caution">
    <text evidence="11">Lacks conserved residue(s) required for the propagation of feature annotation.</text>
</comment>
<evidence type="ECO:0000256" key="5">
    <source>
        <dbReference type="ARBA" id="ARBA00022741"/>
    </source>
</evidence>
<keyword evidence="11" id="KW-0009">Actin-binding</keyword>
<dbReference type="GO" id="GO:0016459">
    <property type="term" value="C:myosin complex"/>
    <property type="evidence" value="ECO:0007669"/>
    <property type="project" value="UniProtKB-KW"/>
</dbReference>
<evidence type="ECO:0000256" key="10">
    <source>
        <dbReference type="ARBA" id="ARBA00023273"/>
    </source>
</evidence>
<dbReference type="GO" id="GO:0000146">
    <property type="term" value="F:microfilament motor activity"/>
    <property type="evidence" value="ECO:0007669"/>
    <property type="project" value="TreeGrafter"/>
</dbReference>
<dbReference type="GO" id="GO:0003779">
    <property type="term" value="F:actin binding"/>
    <property type="evidence" value="ECO:0007669"/>
    <property type="project" value="UniProtKB-KW"/>
</dbReference>
<keyword evidence="8" id="KW-0505">Motor protein</keyword>
<dbReference type="SUPFAM" id="SSF52540">
    <property type="entry name" value="P-loop containing nucleoside triphosphate hydrolases"/>
    <property type="match status" value="1"/>
</dbReference>
<dbReference type="AlphaFoldDB" id="A0A7K7LLP7"/>
<dbReference type="InterPro" id="IPR001609">
    <property type="entry name" value="Myosin_head_motor_dom-like"/>
</dbReference>
<evidence type="ECO:0000256" key="3">
    <source>
        <dbReference type="ARBA" id="ARBA00022490"/>
    </source>
</evidence>
<proteinExistence type="inferred from homology"/>
<keyword evidence="6" id="KW-0067">ATP-binding</keyword>
<dbReference type="GO" id="GO:0042995">
    <property type="term" value="C:cell projection"/>
    <property type="evidence" value="ECO:0007669"/>
    <property type="project" value="UniProtKB-SubCell"/>
</dbReference>
<name>A0A7K7LLP7_9AVES</name>
<evidence type="ECO:0000256" key="9">
    <source>
        <dbReference type="ARBA" id="ARBA00023212"/>
    </source>
</evidence>